<reference evidence="2" key="1">
    <citation type="submission" date="2023-03" db="UniProtKB">
        <authorList>
            <consortium name="EnsemblPlants"/>
        </authorList>
    </citation>
    <scope>IDENTIFICATION</scope>
</reference>
<name>A0A1S3BYV5_CUCME</name>
<dbReference type="Gene3D" id="3.40.50.150">
    <property type="entry name" value="Vaccinia Virus protein VP39"/>
    <property type="match status" value="1"/>
</dbReference>
<protein>
    <submittedName>
        <fullName evidence="2">Uncharacterized protein</fullName>
    </submittedName>
</protein>
<dbReference type="PANTHER" id="PTHR34208">
    <property type="entry name" value="S-ADENOSYL-L-METHIONINE-DEPENDENT METHYLTRANSFERASE-RELATED"/>
    <property type="match status" value="1"/>
</dbReference>
<dbReference type="InterPro" id="IPR029063">
    <property type="entry name" value="SAM-dependent_MTases_sf"/>
</dbReference>
<organism evidence="2">
    <name type="scientific">Cucumis melo</name>
    <name type="common">Muskmelon</name>
    <dbReference type="NCBI Taxonomy" id="3656"/>
    <lineage>
        <taxon>Eukaryota</taxon>
        <taxon>Viridiplantae</taxon>
        <taxon>Streptophyta</taxon>
        <taxon>Embryophyta</taxon>
        <taxon>Tracheophyta</taxon>
        <taxon>Spermatophyta</taxon>
        <taxon>Magnoliopsida</taxon>
        <taxon>eudicotyledons</taxon>
        <taxon>Gunneridae</taxon>
        <taxon>Pentapetalae</taxon>
        <taxon>rosids</taxon>
        <taxon>fabids</taxon>
        <taxon>Cucurbitales</taxon>
        <taxon>Cucurbitaceae</taxon>
        <taxon>Benincaseae</taxon>
        <taxon>Cucumis</taxon>
    </lineage>
</organism>
<dbReference type="SUPFAM" id="SSF53335">
    <property type="entry name" value="S-adenosyl-L-methionine-dependent methyltransferases"/>
    <property type="match status" value="1"/>
</dbReference>
<dbReference type="PANTHER" id="PTHR34208:SF18">
    <property type="entry name" value="PECTIN METHYLESTERASE CGR3-RELATED"/>
    <property type="match status" value="1"/>
</dbReference>
<dbReference type="EnsemblPlants" id="MELO3C018036.2.1">
    <property type="protein sequence ID" value="MELO3C018036.2.1"/>
    <property type="gene ID" value="MELO3C018036.2"/>
</dbReference>
<dbReference type="GO" id="GO:0045488">
    <property type="term" value="P:pectin metabolic process"/>
    <property type="evidence" value="ECO:0007669"/>
    <property type="project" value="InterPro"/>
</dbReference>
<feature type="transmembrane region" description="Helical" evidence="1">
    <location>
        <begin position="43"/>
        <end position="63"/>
    </location>
</feature>
<gene>
    <name evidence="2" type="primary">103494900</name>
</gene>
<evidence type="ECO:0000313" key="2">
    <source>
        <dbReference type="EnsemblPlants" id="MELO3C018036.2.1"/>
    </source>
</evidence>
<evidence type="ECO:0000256" key="1">
    <source>
        <dbReference type="SAM" id="Phobius"/>
    </source>
</evidence>
<sequence>MGRFEVSTLLNGISVRQNLVRPYVARGASRYISSVRYRSLSSLLLYIGLLIVMVITLFLGYFYHASGGEGSNMEDVNKVEGHTFCTSEVQTTIPLLREVYDDSMTKVLYVGPDTCSMISKLLIDDEDDYEAWGLEPYGSDSSYFNCWDLIHKGIIRVADVKFALPYGENSFSHVIISDTLEYFSSRYLNSTIFELMRVSREGVIIFAGYPDYPISEFTRFKFDRQAKLRSPSWWKRYLNQKELEENEVARKRFKKILREISYKPACQIYFLKSG</sequence>
<accession>A0A1S3BYV5</accession>
<keyword evidence="1" id="KW-0472">Membrane</keyword>
<dbReference type="InterPro" id="IPR044689">
    <property type="entry name" value="CGR2/3"/>
</dbReference>
<dbReference type="Gramene" id="MELO3C018036.2.1">
    <property type="protein sequence ID" value="MELO3C018036.2.1"/>
    <property type="gene ID" value="MELO3C018036.2"/>
</dbReference>
<dbReference type="AlphaFoldDB" id="A0A1S3BYV5"/>
<dbReference type="eggNOG" id="ENOG502QR9D">
    <property type="taxonomic scope" value="Eukaryota"/>
</dbReference>
<keyword evidence="1" id="KW-1133">Transmembrane helix</keyword>
<keyword evidence="1" id="KW-0812">Transmembrane</keyword>
<dbReference type="GO" id="GO:0008168">
    <property type="term" value="F:methyltransferase activity"/>
    <property type="evidence" value="ECO:0007669"/>
    <property type="project" value="InterPro"/>
</dbReference>
<proteinExistence type="predicted"/>